<feature type="chain" id="PRO_5007282151" evidence="1">
    <location>
        <begin position="28"/>
        <end position="131"/>
    </location>
</feature>
<dbReference type="RefSeq" id="WP_062665763.1">
    <property type="nucleotide sequence ID" value="NZ_FIZX01000002.1"/>
</dbReference>
<proteinExistence type="predicted"/>
<organism evidence="2 3">
    <name type="scientific">Grimontia celer</name>
    <dbReference type="NCBI Taxonomy" id="1796497"/>
    <lineage>
        <taxon>Bacteria</taxon>
        <taxon>Pseudomonadati</taxon>
        <taxon>Pseudomonadota</taxon>
        <taxon>Gammaproteobacteria</taxon>
        <taxon>Vibrionales</taxon>
        <taxon>Vibrionaceae</taxon>
        <taxon>Grimontia</taxon>
    </lineage>
</organism>
<keyword evidence="1" id="KW-0732">Signal</keyword>
<dbReference type="Proteomes" id="UP000071641">
    <property type="component" value="Unassembled WGS sequence"/>
</dbReference>
<reference evidence="3" key="1">
    <citation type="submission" date="2016-02" db="EMBL/GenBank/DDBJ databases">
        <authorList>
            <person name="Rodrigo-Torres Lidia"/>
            <person name="Arahal R.David."/>
        </authorList>
    </citation>
    <scope>NUCLEOTIDE SEQUENCE [LARGE SCALE GENOMIC DNA]</scope>
    <source>
        <strain evidence="3">CECT 9029</strain>
    </source>
</reference>
<dbReference type="OrthoDB" id="5917435at2"/>
<gene>
    <name evidence="2" type="ORF">GCE9029_03439</name>
</gene>
<keyword evidence="3" id="KW-1185">Reference proteome</keyword>
<feature type="signal peptide" evidence="1">
    <location>
        <begin position="1"/>
        <end position="27"/>
    </location>
</feature>
<sequence>MSLFIRFFSRALAAFLLLLLAPTAYSAAPLDVENVKSARNTFDRQQANVSEPICRNNLRTQLLAQQIAFSDSENSPEERRLAEESIDYARGVFEESQSYCEASFALTEFLDRDLLDKAQVPKSGQVQSFDP</sequence>
<accession>A0A128F7M0</accession>
<evidence type="ECO:0000313" key="3">
    <source>
        <dbReference type="Proteomes" id="UP000071641"/>
    </source>
</evidence>
<protein>
    <submittedName>
        <fullName evidence="2">Uncharacterized protein</fullName>
    </submittedName>
</protein>
<dbReference type="AlphaFoldDB" id="A0A128F7M0"/>
<dbReference type="EMBL" id="FIZX01000002">
    <property type="protein sequence ID" value="CZF82787.1"/>
    <property type="molecule type" value="Genomic_DNA"/>
</dbReference>
<evidence type="ECO:0000256" key="1">
    <source>
        <dbReference type="SAM" id="SignalP"/>
    </source>
</evidence>
<evidence type="ECO:0000313" key="2">
    <source>
        <dbReference type="EMBL" id="CZF82787.1"/>
    </source>
</evidence>
<name>A0A128F7M0_9GAMM</name>